<keyword evidence="3 10" id="KW-0813">Transport</keyword>
<keyword evidence="4 10" id="KW-1003">Cell membrane</keyword>
<dbReference type="AlphaFoldDB" id="A0A7G9G2K9"/>
<comment type="similarity">
    <text evidence="2 10">Belongs to the MscL family.</text>
</comment>
<comment type="function">
    <text evidence="10">Channel that opens in response to stretch forces in the membrane lipid bilayer. May participate in the regulation of osmotic pressure changes within the cell.</text>
</comment>
<gene>
    <name evidence="10 11" type="primary">mscL</name>
    <name evidence="11" type="ORF">H9Q78_11380</name>
</gene>
<evidence type="ECO:0000256" key="6">
    <source>
        <dbReference type="ARBA" id="ARBA00022989"/>
    </source>
</evidence>
<evidence type="ECO:0000313" key="12">
    <source>
        <dbReference type="Proteomes" id="UP000515823"/>
    </source>
</evidence>
<dbReference type="PANTHER" id="PTHR30266:SF2">
    <property type="entry name" value="LARGE-CONDUCTANCE MECHANOSENSITIVE CHANNEL"/>
    <property type="match status" value="1"/>
</dbReference>
<dbReference type="RefSeq" id="WP_330595176.1">
    <property type="nucleotide sequence ID" value="NZ_CP060634.1"/>
</dbReference>
<proteinExistence type="inferred from homology"/>
<reference evidence="11 12" key="1">
    <citation type="submission" date="2020-08" db="EMBL/GenBank/DDBJ databases">
        <authorList>
            <person name="Liu C."/>
            <person name="Sun Q."/>
        </authorList>
    </citation>
    <scope>NUCLEOTIDE SEQUENCE [LARGE SCALE GENOMIC DNA]</scope>
    <source>
        <strain evidence="11 12">NSJ-38</strain>
    </source>
</reference>
<dbReference type="PROSITE" id="PS01327">
    <property type="entry name" value="MSCL"/>
    <property type="match status" value="1"/>
</dbReference>
<keyword evidence="7 10" id="KW-0406">Ion transport</keyword>
<feature type="transmembrane region" description="Helical" evidence="10">
    <location>
        <begin position="21"/>
        <end position="39"/>
    </location>
</feature>
<dbReference type="SUPFAM" id="SSF81330">
    <property type="entry name" value="Gated mechanosensitive channel"/>
    <property type="match status" value="1"/>
</dbReference>
<dbReference type="HAMAP" id="MF_00115">
    <property type="entry name" value="MscL"/>
    <property type="match status" value="1"/>
</dbReference>
<feature type="transmembrane region" description="Helical" evidence="10">
    <location>
        <begin position="88"/>
        <end position="109"/>
    </location>
</feature>
<keyword evidence="8 10" id="KW-0472">Membrane</keyword>
<dbReference type="InterPro" id="IPR019823">
    <property type="entry name" value="Mechanosensitive_channel_CS"/>
</dbReference>
<dbReference type="PANTHER" id="PTHR30266">
    <property type="entry name" value="MECHANOSENSITIVE CHANNEL MSCL"/>
    <property type="match status" value="1"/>
</dbReference>
<evidence type="ECO:0000256" key="3">
    <source>
        <dbReference type="ARBA" id="ARBA00022448"/>
    </source>
</evidence>
<dbReference type="InterPro" id="IPR037673">
    <property type="entry name" value="MSC/AndL"/>
</dbReference>
<dbReference type="Pfam" id="PF01741">
    <property type="entry name" value="MscL"/>
    <property type="match status" value="1"/>
</dbReference>
<protein>
    <recommendedName>
        <fullName evidence="10">Large-conductance mechanosensitive channel</fullName>
    </recommendedName>
</protein>
<dbReference type="Proteomes" id="UP000515823">
    <property type="component" value="Chromosome"/>
</dbReference>
<evidence type="ECO:0000256" key="2">
    <source>
        <dbReference type="ARBA" id="ARBA00007254"/>
    </source>
</evidence>
<comment type="subcellular location">
    <subcellularLocation>
        <location evidence="1 10">Cell membrane</location>
        <topology evidence="1 10">Multi-pass membrane protein</topology>
    </subcellularLocation>
</comment>
<dbReference type="InterPro" id="IPR001185">
    <property type="entry name" value="MS_channel"/>
</dbReference>
<dbReference type="Gene3D" id="1.10.1200.120">
    <property type="entry name" value="Large-conductance mechanosensitive channel, MscL, domain 1"/>
    <property type="match status" value="1"/>
</dbReference>
<evidence type="ECO:0000256" key="9">
    <source>
        <dbReference type="ARBA" id="ARBA00023303"/>
    </source>
</evidence>
<dbReference type="EMBL" id="CP060634">
    <property type="protein sequence ID" value="QNM05041.1"/>
    <property type="molecule type" value="Genomic_DNA"/>
</dbReference>
<keyword evidence="9 10" id="KW-0407">Ion channel</keyword>
<keyword evidence="6 10" id="KW-1133">Transmembrane helix</keyword>
<evidence type="ECO:0000256" key="10">
    <source>
        <dbReference type="HAMAP-Rule" id="MF_00115"/>
    </source>
</evidence>
<evidence type="ECO:0000256" key="7">
    <source>
        <dbReference type="ARBA" id="ARBA00023065"/>
    </source>
</evidence>
<dbReference type="NCBIfam" id="NF010557">
    <property type="entry name" value="PRK13952.1"/>
    <property type="match status" value="1"/>
</dbReference>
<sequence length="165" mass="18075">MAKDKKKGIIGEFKEFIMRGNVMDLAVAVIIGGAFQKIITSLTNDIIMPLITLITGGLDFNNWFISLDGSHYKTLAAAQEAGAATFNYGSFITVVLDFLIMAFVIFMMVKGMNALAARMVPKKEEAPAEPVTKICPFCKSEIDITASRCPHCTSEQPDMEPDTEE</sequence>
<dbReference type="GO" id="GO:0005886">
    <property type="term" value="C:plasma membrane"/>
    <property type="evidence" value="ECO:0007669"/>
    <property type="project" value="UniProtKB-SubCell"/>
</dbReference>
<keyword evidence="12" id="KW-1185">Reference proteome</keyword>
<keyword evidence="5 10" id="KW-0812">Transmembrane</keyword>
<dbReference type="NCBIfam" id="TIGR00220">
    <property type="entry name" value="mscL"/>
    <property type="match status" value="1"/>
</dbReference>
<evidence type="ECO:0000256" key="5">
    <source>
        <dbReference type="ARBA" id="ARBA00022692"/>
    </source>
</evidence>
<dbReference type="InterPro" id="IPR036019">
    <property type="entry name" value="MscL_channel"/>
</dbReference>
<evidence type="ECO:0000313" key="11">
    <source>
        <dbReference type="EMBL" id="QNM05041.1"/>
    </source>
</evidence>
<organism evidence="11 12">
    <name type="scientific">Qiania dongpingensis</name>
    <dbReference type="NCBI Taxonomy" id="2763669"/>
    <lineage>
        <taxon>Bacteria</taxon>
        <taxon>Bacillati</taxon>
        <taxon>Bacillota</taxon>
        <taxon>Clostridia</taxon>
        <taxon>Lachnospirales</taxon>
        <taxon>Lachnospiraceae</taxon>
        <taxon>Qiania</taxon>
    </lineage>
</organism>
<evidence type="ECO:0000256" key="4">
    <source>
        <dbReference type="ARBA" id="ARBA00022475"/>
    </source>
</evidence>
<dbReference type="PRINTS" id="PR01264">
    <property type="entry name" value="MECHCHANNEL"/>
</dbReference>
<evidence type="ECO:0000256" key="8">
    <source>
        <dbReference type="ARBA" id="ARBA00023136"/>
    </source>
</evidence>
<dbReference type="KEGG" id="qdo:H9Q78_11380"/>
<evidence type="ECO:0000256" key="1">
    <source>
        <dbReference type="ARBA" id="ARBA00004651"/>
    </source>
</evidence>
<comment type="subunit">
    <text evidence="10">Homopentamer.</text>
</comment>
<dbReference type="GO" id="GO:0008381">
    <property type="term" value="F:mechanosensitive monoatomic ion channel activity"/>
    <property type="evidence" value="ECO:0007669"/>
    <property type="project" value="UniProtKB-UniRule"/>
</dbReference>
<accession>A0A7G9G2K9</accession>
<name>A0A7G9G2K9_9FIRM</name>